<gene>
    <name evidence="2" type="ORF">NM125_14175</name>
</gene>
<dbReference type="AlphaFoldDB" id="A0A9X2L5Q6"/>
<comment type="caution">
    <text evidence="2">The sequence shown here is derived from an EMBL/GenBank/DDBJ whole genome shotgun (WGS) entry which is preliminary data.</text>
</comment>
<dbReference type="PROSITE" id="PS51819">
    <property type="entry name" value="VOC"/>
    <property type="match status" value="2"/>
</dbReference>
<dbReference type="InterPro" id="IPR029068">
    <property type="entry name" value="Glyas_Bleomycin-R_OHBP_Dase"/>
</dbReference>
<name>A0A9X2L5Q6_9BACT</name>
<dbReference type="InterPro" id="IPR041581">
    <property type="entry name" value="Glyoxalase_6"/>
</dbReference>
<accession>A0A9X2L5Q6</accession>
<evidence type="ECO:0000313" key="3">
    <source>
        <dbReference type="Proteomes" id="UP001139125"/>
    </source>
</evidence>
<feature type="domain" description="VOC" evidence="1">
    <location>
        <begin position="135"/>
        <end position="249"/>
    </location>
</feature>
<dbReference type="Pfam" id="PF00903">
    <property type="entry name" value="Glyoxalase"/>
    <property type="match status" value="1"/>
</dbReference>
<dbReference type="Proteomes" id="UP001139125">
    <property type="component" value="Unassembled WGS sequence"/>
</dbReference>
<dbReference type="SUPFAM" id="SSF54593">
    <property type="entry name" value="Glyoxalase/Bleomycin resistance protein/Dihydroxybiphenyl dioxygenase"/>
    <property type="match status" value="2"/>
</dbReference>
<feature type="domain" description="VOC" evidence="1">
    <location>
        <begin position="11"/>
        <end position="122"/>
    </location>
</feature>
<dbReference type="PANTHER" id="PTHR33993:SF14">
    <property type="entry name" value="GB|AAF24581.1"/>
    <property type="match status" value="1"/>
</dbReference>
<dbReference type="EMBL" id="JANDBC010000003">
    <property type="protein sequence ID" value="MCP9292732.1"/>
    <property type="molecule type" value="Genomic_DNA"/>
</dbReference>
<evidence type="ECO:0000313" key="2">
    <source>
        <dbReference type="EMBL" id="MCP9292732.1"/>
    </source>
</evidence>
<dbReference type="InterPro" id="IPR037523">
    <property type="entry name" value="VOC_core"/>
</dbReference>
<organism evidence="2 3">
    <name type="scientific">Gracilimonas sediminicola</name>
    <dbReference type="NCBI Taxonomy" id="2952158"/>
    <lineage>
        <taxon>Bacteria</taxon>
        <taxon>Pseudomonadati</taxon>
        <taxon>Balneolota</taxon>
        <taxon>Balneolia</taxon>
        <taxon>Balneolales</taxon>
        <taxon>Balneolaceae</taxon>
        <taxon>Gracilimonas</taxon>
    </lineage>
</organism>
<reference evidence="2" key="1">
    <citation type="submission" date="2022-06" db="EMBL/GenBank/DDBJ databases">
        <title>Gracilimonas sp. CAU 1638 isolated from sea sediment.</title>
        <authorList>
            <person name="Kim W."/>
        </authorList>
    </citation>
    <scope>NUCLEOTIDE SEQUENCE</scope>
    <source>
        <strain evidence="2">CAU 1638</strain>
    </source>
</reference>
<keyword evidence="3" id="KW-1185">Reference proteome</keyword>
<dbReference type="InterPro" id="IPR004360">
    <property type="entry name" value="Glyas_Fos-R_dOase_dom"/>
</dbReference>
<evidence type="ECO:0000259" key="1">
    <source>
        <dbReference type="PROSITE" id="PS51819"/>
    </source>
</evidence>
<dbReference type="RefSeq" id="WP_255135630.1">
    <property type="nucleotide sequence ID" value="NZ_JANDBC010000003.1"/>
</dbReference>
<sequence length="249" mass="26682">MRNPFLHGVGGVLSADIAVPEHERELRFYSKVLTMGATPLWQDDLTNNQGTPVIGLGARSPEYEALPLQWMPHIQVSDVAASVDRTLELGGQELIHAKGDDGQSQWAVLVDPAGAAFGVIPAADEDTDSTSHSDRIGCIAWLSLVVSDVSSICEFYEQVVGWSAAPADKEGGFEMRRPDGIAAAEICPKNDDNGSIPSVWILSLPVGDFDESLRHVREGGGEIVKEETEAGHAVIRDPVGVYIALQDGN</sequence>
<proteinExistence type="predicted"/>
<dbReference type="InterPro" id="IPR052164">
    <property type="entry name" value="Anthracycline_SecMetBiosynth"/>
</dbReference>
<dbReference type="Pfam" id="PF18029">
    <property type="entry name" value="Glyoxalase_6"/>
    <property type="match status" value="1"/>
</dbReference>
<protein>
    <recommendedName>
        <fullName evidence="1">VOC domain-containing protein</fullName>
    </recommendedName>
</protein>
<dbReference type="PANTHER" id="PTHR33993">
    <property type="entry name" value="GLYOXALASE-RELATED"/>
    <property type="match status" value="1"/>
</dbReference>
<dbReference type="Gene3D" id="3.10.180.10">
    <property type="entry name" value="2,3-Dihydroxybiphenyl 1,2-Dioxygenase, domain 1"/>
    <property type="match status" value="2"/>
</dbReference>